<dbReference type="PROSITE" id="PS50089">
    <property type="entry name" value="ZF_RING_2"/>
    <property type="match status" value="1"/>
</dbReference>
<gene>
    <name evidence="7" type="ORF">GPM918_LOCUS11943</name>
    <name evidence="5" type="ORF">OVA965_LOCUS143</name>
    <name evidence="6" type="ORF">OVA965_LOCUS146</name>
    <name evidence="10" type="ORF">SRO942_LOCUS11948</name>
    <name evidence="8" type="ORF">TMI583_LOCUS143</name>
    <name evidence="9" type="ORF">TMI583_LOCUS146</name>
</gene>
<evidence type="ECO:0000256" key="3">
    <source>
        <dbReference type="PROSITE-ProRule" id="PRU00175"/>
    </source>
</evidence>
<dbReference type="Proteomes" id="UP000677228">
    <property type="component" value="Unassembled WGS sequence"/>
</dbReference>
<keyword evidence="11" id="KW-1185">Reference proteome</keyword>
<sequence>MANLISVDRVHGNVNDDLILCSICSGLLWKPVACKSCENPFCLSCIRQWSRRKTNTCPFNCKYEQRRCPPSIITILSRLTVECCHKAHGCSQVVPYEQLGKHEEECLKKRRYLTFNNIPGARETSSMIPNGYGGLDWENAGYIYECYAKKTYPLSGYRHGYTFGKYIAFNSGGNEMSILSINQTTFNVYSMDVNSVYNDNLKLTIVGLQAGVELYTKTVTLEFSYSQTIELDNWTNIDHLLFQSSGGSAHTGCSNSPHFALSCLNYSLN</sequence>
<dbReference type="EMBL" id="CAJNOK010000012">
    <property type="protein sequence ID" value="CAF0722354.1"/>
    <property type="molecule type" value="Genomic_DNA"/>
</dbReference>
<dbReference type="EMBL" id="CAJOBA010000012">
    <property type="protein sequence ID" value="CAF3494252.1"/>
    <property type="molecule type" value="Genomic_DNA"/>
</dbReference>
<dbReference type="GO" id="GO:0008270">
    <property type="term" value="F:zinc ion binding"/>
    <property type="evidence" value="ECO:0007669"/>
    <property type="project" value="UniProtKB-KW"/>
</dbReference>
<dbReference type="Proteomes" id="UP000663829">
    <property type="component" value="Unassembled WGS sequence"/>
</dbReference>
<dbReference type="EMBL" id="CAJOBA010000012">
    <property type="protein sequence ID" value="CAF3494211.1"/>
    <property type="molecule type" value="Genomic_DNA"/>
</dbReference>
<dbReference type="PANTHER" id="PTHR10131:SF94">
    <property type="entry name" value="TNF RECEPTOR-ASSOCIATED FACTOR 4"/>
    <property type="match status" value="1"/>
</dbReference>
<dbReference type="SUPFAM" id="SSF49599">
    <property type="entry name" value="TRAF domain-like"/>
    <property type="match status" value="1"/>
</dbReference>
<dbReference type="EMBL" id="CAJNOQ010002557">
    <property type="protein sequence ID" value="CAF0965266.1"/>
    <property type="molecule type" value="Genomic_DNA"/>
</dbReference>
<evidence type="ECO:0000313" key="10">
    <source>
        <dbReference type="EMBL" id="CAF3738978.1"/>
    </source>
</evidence>
<dbReference type="InterPro" id="IPR001841">
    <property type="entry name" value="Znf_RING"/>
</dbReference>
<evidence type="ECO:0000313" key="11">
    <source>
        <dbReference type="Proteomes" id="UP000663829"/>
    </source>
</evidence>
<proteinExistence type="predicted"/>
<evidence type="ECO:0000313" key="9">
    <source>
        <dbReference type="EMBL" id="CAF3494252.1"/>
    </source>
</evidence>
<protein>
    <recommendedName>
        <fullName evidence="4">RING-type domain-containing protein</fullName>
    </recommendedName>
</protein>
<dbReference type="SUPFAM" id="SSF57850">
    <property type="entry name" value="RING/U-box"/>
    <property type="match status" value="1"/>
</dbReference>
<organism evidence="7 11">
    <name type="scientific">Didymodactylos carnosus</name>
    <dbReference type="NCBI Taxonomy" id="1234261"/>
    <lineage>
        <taxon>Eukaryota</taxon>
        <taxon>Metazoa</taxon>
        <taxon>Spiralia</taxon>
        <taxon>Gnathifera</taxon>
        <taxon>Rotifera</taxon>
        <taxon>Eurotatoria</taxon>
        <taxon>Bdelloidea</taxon>
        <taxon>Philodinida</taxon>
        <taxon>Philodinidae</taxon>
        <taxon>Didymodactylos</taxon>
    </lineage>
</organism>
<dbReference type="Proteomes" id="UP000681722">
    <property type="component" value="Unassembled WGS sequence"/>
</dbReference>
<dbReference type="EMBL" id="CAJOBC010002558">
    <property type="protein sequence ID" value="CAF3738978.1"/>
    <property type="molecule type" value="Genomic_DNA"/>
</dbReference>
<keyword evidence="1 3" id="KW-0479">Metal-binding</keyword>
<dbReference type="OrthoDB" id="1630758at2759"/>
<feature type="domain" description="RING-type" evidence="4">
    <location>
        <begin position="21"/>
        <end position="58"/>
    </location>
</feature>
<evidence type="ECO:0000256" key="1">
    <source>
        <dbReference type="ARBA" id="ARBA00022771"/>
    </source>
</evidence>
<evidence type="ECO:0000313" key="7">
    <source>
        <dbReference type="EMBL" id="CAF0965266.1"/>
    </source>
</evidence>
<dbReference type="EMBL" id="CAJNOK010000012">
    <property type="protein sequence ID" value="CAF0722383.1"/>
    <property type="molecule type" value="Genomic_DNA"/>
</dbReference>
<reference evidence="7" key="1">
    <citation type="submission" date="2021-02" db="EMBL/GenBank/DDBJ databases">
        <authorList>
            <person name="Nowell W R."/>
        </authorList>
    </citation>
    <scope>NUCLEOTIDE SEQUENCE</scope>
</reference>
<evidence type="ECO:0000313" key="8">
    <source>
        <dbReference type="EMBL" id="CAF3494211.1"/>
    </source>
</evidence>
<evidence type="ECO:0000259" key="4">
    <source>
        <dbReference type="PROSITE" id="PS50089"/>
    </source>
</evidence>
<name>A0A814E6H5_9BILA</name>
<dbReference type="Gene3D" id="3.30.40.10">
    <property type="entry name" value="Zinc/RING finger domain, C3HC4 (zinc finger)"/>
    <property type="match status" value="2"/>
</dbReference>
<keyword evidence="1 3" id="KW-0863">Zinc-finger</keyword>
<dbReference type="AlphaFoldDB" id="A0A814E6H5"/>
<keyword evidence="2" id="KW-0862">Zinc</keyword>
<evidence type="ECO:0000313" key="5">
    <source>
        <dbReference type="EMBL" id="CAF0722354.1"/>
    </source>
</evidence>
<comment type="caution">
    <text evidence="7">The sequence shown here is derived from an EMBL/GenBank/DDBJ whole genome shotgun (WGS) entry which is preliminary data.</text>
</comment>
<accession>A0A814E6H5</accession>
<dbReference type="Proteomes" id="UP000682733">
    <property type="component" value="Unassembled WGS sequence"/>
</dbReference>
<evidence type="ECO:0000256" key="2">
    <source>
        <dbReference type="ARBA" id="ARBA00022833"/>
    </source>
</evidence>
<dbReference type="InterPro" id="IPR013083">
    <property type="entry name" value="Znf_RING/FYVE/PHD"/>
</dbReference>
<dbReference type="PANTHER" id="PTHR10131">
    <property type="entry name" value="TNF RECEPTOR ASSOCIATED FACTOR"/>
    <property type="match status" value="1"/>
</dbReference>
<evidence type="ECO:0000313" key="6">
    <source>
        <dbReference type="EMBL" id="CAF0722383.1"/>
    </source>
</evidence>